<evidence type="ECO:0000313" key="2">
    <source>
        <dbReference type="Proteomes" id="UP001176468"/>
    </source>
</evidence>
<keyword evidence="2" id="KW-1185">Reference proteome</keyword>
<dbReference type="EMBL" id="JAUQSZ010000007">
    <property type="protein sequence ID" value="MDO7842874.1"/>
    <property type="molecule type" value="Genomic_DNA"/>
</dbReference>
<gene>
    <name evidence="1" type="ORF">Q5H94_11095</name>
</gene>
<accession>A0ABT8ZZ66</accession>
<evidence type="ECO:0000313" key="1">
    <source>
        <dbReference type="EMBL" id="MDO7842874.1"/>
    </source>
</evidence>
<name>A0ABT8ZZ66_9SPHN</name>
<proteinExistence type="predicted"/>
<sequence length="76" mass="8311">MAASGSVAGGLKDFRKNKYLYKTESEYEVVCCGGAIEIRSVAQYHGTVTRFAFGDKMSQRTTAKEAADLSVRGKRL</sequence>
<comment type="caution">
    <text evidence="1">The sequence shown here is derived from an EMBL/GenBank/DDBJ whole genome shotgun (WGS) entry which is preliminary data.</text>
</comment>
<dbReference type="Proteomes" id="UP001176468">
    <property type="component" value="Unassembled WGS sequence"/>
</dbReference>
<reference evidence="1" key="1">
    <citation type="submission" date="2023-07" db="EMBL/GenBank/DDBJ databases">
        <authorList>
            <person name="Kim M.K."/>
        </authorList>
    </citation>
    <scope>NUCLEOTIDE SEQUENCE</scope>
    <source>
        <strain evidence="1">CA1-15</strain>
    </source>
</reference>
<protein>
    <submittedName>
        <fullName evidence="1">Uncharacterized protein</fullName>
    </submittedName>
</protein>
<organism evidence="1 2">
    <name type="scientific">Sphingomonas immobilis</name>
    <dbReference type="NCBI Taxonomy" id="3063997"/>
    <lineage>
        <taxon>Bacteria</taxon>
        <taxon>Pseudomonadati</taxon>
        <taxon>Pseudomonadota</taxon>
        <taxon>Alphaproteobacteria</taxon>
        <taxon>Sphingomonadales</taxon>
        <taxon>Sphingomonadaceae</taxon>
        <taxon>Sphingomonas</taxon>
    </lineage>
</organism>